<dbReference type="InterPro" id="IPR014976">
    <property type="entry name" value="AbpA_HamA_C"/>
</dbReference>
<keyword evidence="3" id="KW-1185">Reference proteome</keyword>
<dbReference type="HOGENOM" id="CLU_908884_0_0_9"/>
<dbReference type="eggNOG" id="ENOG50326X2">
    <property type="taxonomic scope" value="Bacteria"/>
</dbReference>
<reference evidence="2 3" key="1">
    <citation type="submission" date="2012-01" db="EMBL/GenBank/DDBJ databases">
        <title>Complete sequence of Desulfotomaculum gibsoniae DSM 7213.</title>
        <authorList>
            <consortium name="US DOE Joint Genome Institute"/>
            <person name="Lucas S."/>
            <person name="Han J."/>
            <person name="Lapidus A."/>
            <person name="Cheng J.-F."/>
            <person name="Goodwin L."/>
            <person name="Pitluck S."/>
            <person name="Peters L."/>
            <person name="Ovchinnikova G."/>
            <person name="Teshima H."/>
            <person name="Detter J.C."/>
            <person name="Han C."/>
            <person name="Tapia R."/>
            <person name="Land M."/>
            <person name="Hauser L."/>
            <person name="Kyrpides N."/>
            <person name="Ivanova N."/>
            <person name="Pagani I."/>
            <person name="Parshina S."/>
            <person name="Plugge C."/>
            <person name="Muyzer G."/>
            <person name="Kuever J."/>
            <person name="Ivanova A."/>
            <person name="Nazina T."/>
            <person name="Klenk H.-P."/>
            <person name="Brambilla E."/>
            <person name="Spring S."/>
            <person name="Stams A.F."/>
            <person name="Woyke T."/>
        </authorList>
    </citation>
    <scope>NUCLEOTIDE SEQUENCE [LARGE SCALE GENOMIC DNA]</scope>
    <source>
        <strain evidence="2 3">DSM 7213</strain>
    </source>
</reference>
<evidence type="ECO:0000259" key="1">
    <source>
        <dbReference type="Pfam" id="PF08878"/>
    </source>
</evidence>
<dbReference type="Proteomes" id="UP000013520">
    <property type="component" value="Chromosome"/>
</dbReference>
<dbReference type="RefSeq" id="WP_006520653.1">
    <property type="nucleotide sequence ID" value="NC_021184.1"/>
</dbReference>
<gene>
    <name evidence="2" type="ORF">Desgi_3106</name>
</gene>
<dbReference type="KEGG" id="dgi:Desgi_3106"/>
<dbReference type="OrthoDB" id="1923191at2"/>
<dbReference type="EMBL" id="CP003273">
    <property type="protein sequence ID" value="AGL02470.1"/>
    <property type="molecule type" value="Genomic_DNA"/>
</dbReference>
<protein>
    <recommendedName>
        <fullName evidence="1">Anti-bacteriophage protein A/HamA C-terminal domain-containing protein</fullName>
    </recommendedName>
</protein>
<dbReference type="STRING" id="767817.Desgi_3106"/>
<dbReference type="AlphaFoldDB" id="R4KPF1"/>
<name>R4KPF1_9FIRM</name>
<accession>R4KPF1</accession>
<proteinExistence type="predicted"/>
<feature type="domain" description="Anti-bacteriophage protein A/HamA C-terminal" evidence="1">
    <location>
        <begin position="62"/>
        <end position="297"/>
    </location>
</feature>
<organism evidence="2 3">
    <name type="scientific">Desulfoscipio gibsoniae DSM 7213</name>
    <dbReference type="NCBI Taxonomy" id="767817"/>
    <lineage>
        <taxon>Bacteria</taxon>
        <taxon>Bacillati</taxon>
        <taxon>Bacillota</taxon>
        <taxon>Clostridia</taxon>
        <taxon>Eubacteriales</taxon>
        <taxon>Desulfallaceae</taxon>
        <taxon>Desulfoscipio</taxon>
    </lineage>
</organism>
<dbReference type="Pfam" id="PF08878">
    <property type="entry name" value="HamA"/>
    <property type="match status" value="1"/>
</dbReference>
<sequence>MYDIKKFNDFAVHLLDNQTSFLHINLADSHSFYRGLFDYFFEESRLLRYAENKTNLHFEPTVKNYVTLFKHLGLYIDDFNIQQVPASIEKEVLRILSDEYELEDAGNGQLKVRLDKMGKIGEYIFCNLLSEYFGFDCIIPKVHLTTDPNMNVYGIDTLFYSRESDMILFGESKLSKSLSNGIGLINKSLITYEKQIKDEFSLMLSNRFFKNNMGIFGDKYADVVELCLSIENFIEKADVKKIGIPIFIAHGTNITPDEIFDKLNKIQKTTILGLETIYVIISLPIFDKSKMISVFTQGIAERRVYYEREATK</sequence>
<evidence type="ECO:0000313" key="3">
    <source>
        <dbReference type="Proteomes" id="UP000013520"/>
    </source>
</evidence>
<evidence type="ECO:0000313" key="2">
    <source>
        <dbReference type="EMBL" id="AGL02470.1"/>
    </source>
</evidence>